<dbReference type="GeneTree" id="ENSGT00940000159448"/>
<dbReference type="InterPro" id="IPR047819">
    <property type="entry name" value="P5A-ATPase_N"/>
</dbReference>
<keyword evidence="1" id="KW-0812">Transmembrane</keyword>
<keyword evidence="1" id="KW-1278">Translocase</keyword>
<dbReference type="EC" id="7.2.2.-" evidence="1"/>
<gene>
    <name evidence="3" type="primary">atp13a5l.2</name>
</gene>
<reference evidence="3" key="2">
    <citation type="submission" date="2021-03" db="UniProtKB">
        <authorList>
            <consortium name="Ensembl"/>
        </authorList>
    </citation>
    <scope>IDENTIFICATION</scope>
</reference>
<comment type="catalytic activity">
    <reaction evidence="1">
        <text>ATP + H2O = ADP + phosphate + H(+)</text>
        <dbReference type="Rhea" id="RHEA:13065"/>
        <dbReference type="ChEBI" id="CHEBI:15377"/>
        <dbReference type="ChEBI" id="CHEBI:15378"/>
        <dbReference type="ChEBI" id="CHEBI:30616"/>
        <dbReference type="ChEBI" id="CHEBI:43474"/>
        <dbReference type="ChEBI" id="CHEBI:456216"/>
    </reaction>
</comment>
<keyword evidence="1" id="KW-0547">Nucleotide-binding</keyword>
<dbReference type="AlphaFoldDB" id="A0A803JGR4"/>
<name>A0A803JGR4_XENTR</name>
<feature type="transmembrane region" description="Helical" evidence="1">
    <location>
        <begin position="29"/>
        <end position="48"/>
    </location>
</feature>
<evidence type="ECO:0000313" key="3">
    <source>
        <dbReference type="Ensembl" id="ENSXETP00000107121"/>
    </source>
</evidence>
<proteinExistence type="inferred from homology"/>
<keyword evidence="1" id="KW-0067">ATP-binding</keyword>
<feature type="domain" description="P5B-type ATPase N-terminal" evidence="2">
    <location>
        <begin position="12"/>
        <end position="83"/>
    </location>
</feature>
<comment type="subcellular location">
    <subcellularLocation>
        <location evidence="1">Membrane</location>
        <topology evidence="1">Multi-pass membrane protein</topology>
    </subcellularLocation>
</comment>
<protein>
    <recommendedName>
        <fullName evidence="1">Cation-transporting ATPase</fullName>
        <ecNumber evidence="1">7.2.2.-</ecNumber>
    </recommendedName>
</protein>
<sequence length="85" mass="10104">MQEQHVLLNEGEDNEMEVFGYRTVRWQRALCIIGYIFSLGFLRALFYWKPELDVWCQCISYSLSEADVILLRTTVSIIKIWRLNA</sequence>
<keyword evidence="1" id="KW-1133">Transmembrane helix</keyword>
<dbReference type="Ensembl" id="ENSXETT00000108405">
    <property type="protein sequence ID" value="ENSXETP00000107121"/>
    <property type="gene ID" value="ENSXETG00000019402"/>
</dbReference>
<keyword evidence="1" id="KW-0460">Magnesium</keyword>
<comment type="caution">
    <text evidence="1">Lacks conserved residue(s) required for the propagation of feature annotation.</text>
</comment>
<keyword evidence="1" id="KW-0479">Metal-binding</keyword>
<dbReference type="GO" id="GO:0005524">
    <property type="term" value="F:ATP binding"/>
    <property type="evidence" value="ECO:0007669"/>
    <property type="project" value="UniProtKB-UniRule"/>
</dbReference>
<comment type="similarity">
    <text evidence="1">Belongs to the cation transport ATPase (P-type) (TC 3.A.3) family. Type V subfamily.</text>
</comment>
<organism evidence="3">
    <name type="scientific">Xenopus tropicalis</name>
    <name type="common">Western clawed frog</name>
    <name type="synonym">Silurana tropicalis</name>
    <dbReference type="NCBI Taxonomy" id="8364"/>
    <lineage>
        <taxon>Eukaryota</taxon>
        <taxon>Metazoa</taxon>
        <taxon>Chordata</taxon>
        <taxon>Craniata</taxon>
        <taxon>Vertebrata</taxon>
        <taxon>Euteleostomi</taxon>
        <taxon>Amphibia</taxon>
        <taxon>Batrachia</taxon>
        <taxon>Anura</taxon>
        <taxon>Pipoidea</taxon>
        <taxon>Pipidae</taxon>
        <taxon>Xenopodinae</taxon>
        <taxon>Xenopus</taxon>
        <taxon>Silurana</taxon>
    </lineage>
</organism>
<dbReference type="GO" id="GO:0016020">
    <property type="term" value="C:membrane"/>
    <property type="evidence" value="ECO:0007669"/>
    <property type="project" value="UniProtKB-SubCell"/>
</dbReference>
<dbReference type="Bgee" id="ENSXETG00000019402">
    <property type="expression patterns" value="Expressed in liver and 2 other cell types or tissues"/>
</dbReference>
<dbReference type="GO" id="GO:0046872">
    <property type="term" value="F:metal ion binding"/>
    <property type="evidence" value="ECO:0007669"/>
    <property type="project" value="UniProtKB-UniRule"/>
</dbReference>
<keyword evidence="1" id="KW-0472">Membrane</keyword>
<dbReference type="Pfam" id="PF12409">
    <property type="entry name" value="P5-ATPase"/>
    <property type="match status" value="1"/>
</dbReference>
<evidence type="ECO:0000256" key="1">
    <source>
        <dbReference type="RuleBase" id="RU362082"/>
    </source>
</evidence>
<reference evidence="3" key="1">
    <citation type="journal article" date="2010" name="Science">
        <title>The genome of the Western clawed frog Xenopus tropicalis.</title>
        <authorList>
            <person name="Hellsten U."/>
            <person name="Harland R.M."/>
            <person name="Gilchrist M.J."/>
            <person name="Hendrix D."/>
            <person name="Jurka J."/>
            <person name="Kapitonov V."/>
            <person name="Ovcharenko I."/>
            <person name="Putnam N.H."/>
            <person name="Shu S."/>
            <person name="Taher L."/>
            <person name="Blitz I.L."/>
            <person name="Blumberg B."/>
            <person name="Dichmann D.S."/>
            <person name="Dubchak I."/>
            <person name="Amaya E."/>
            <person name="Detter J.C."/>
            <person name="Fletcher R."/>
            <person name="Gerhard D.S."/>
            <person name="Goodstein D."/>
            <person name="Graves T."/>
            <person name="Grigoriev I.V."/>
            <person name="Grimwood J."/>
            <person name="Kawashima T."/>
            <person name="Lindquist E."/>
            <person name="Lucas S.M."/>
            <person name="Mead P.E."/>
            <person name="Mitros T."/>
            <person name="Ogino H."/>
            <person name="Ohta Y."/>
            <person name="Poliakov A.V."/>
            <person name="Pollet N."/>
            <person name="Robert J."/>
            <person name="Salamov A."/>
            <person name="Sater A.K."/>
            <person name="Schmutz J."/>
            <person name="Terry A."/>
            <person name="Vize P.D."/>
            <person name="Warren W.C."/>
            <person name="Wells D."/>
            <person name="Wills A."/>
            <person name="Wilson R.K."/>
            <person name="Zimmerman L.B."/>
            <person name="Zorn A.M."/>
            <person name="Grainger R."/>
            <person name="Grammer T."/>
            <person name="Khokha M.K."/>
            <person name="Richardson P.M."/>
            <person name="Rokhsar D.S."/>
        </authorList>
    </citation>
    <scope>NUCLEOTIDE SEQUENCE [LARGE SCALE GENOMIC DNA]</scope>
    <source>
        <strain evidence="3">Nigerian</strain>
    </source>
</reference>
<dbReference type="GO" id="GO:0019829">
    <property type="term" value="F:ATPase-coupled monoatomic cation transmembrane transporter activity"/>
    <property type="evidence" value="ECO:0007669"/>
    <property type="project" value="UniProtKB-UniRule"/>
</dbReference>
<accession>A0A803JGR4</accession>
<evidence type="ECO:0000259" key="2">
    <source>
        <dbReference type="Pfam" id="PF12409"/>
    </source>
</evidence>